<feature type="compositionally biased region" description="Low complexity" evidence="1">
    <location>
        <begin position="232"/>
        <end position="243"/>
    </location>
</feature>
<feature type="compositionally biased region" description="Basic and acidic residues" evidence="1">
    <location>
        <begin position="528"/>
        <end position="547"/>
    </location>
</feature>
<dbReference type="InParanoid" id="A0A1Y2BIE0"/>
<feature type="compositionally biased region" description="Low complexity" evidence="1">
    <location>
        <begin position="36"/>
        <end position="52"/>
    </location>
</feature>
<name>A0A1Y2BIE0_9TREE</name>
<comment type="caution">
    <text evidence="2">The sequence shown here is derived from an EMBL/GenBank/DDBJ whole genome shotgun (WGS) entry which is preliminary data.</text>
</comment>
<dbReference type="EMBL" id="MCFC01000003">
    <property type="protein sequence ID" value="ORY34340.1"/>
    <property type="molecule type" value="Genomic_DNA"/>
</dbReference>
<feature type="compositionally biased region" description="Basic residues" evidence="1">
    <location>
        <begin position="548"/>
        <end position="558"/>
    </location>
</feature>
<feature type="region of interest" description="Disordered" evidence="1">
    <location>
        <begin position="524"/>
        <end position="615"/>
    </location>
</feature>
<dbReference type="Pfam" id="PF12855">
    <property type="entry name" value="Ecl1"/>
    <property type="match status" value="1"/>
</dbReference>
<dbReference type="STRING" id="71784.A0A1Y2BIE0"/>
<gene>
    <name evidence="2" type="ORF">BCR39DRAFT_196813</name>
</gene>
<reference evidence="2 3" key="1">
    <citation type="submission" date="2016-07" db="EMBL/GenBank/DDBJ databases">
        <title>Pervasive Adenine N6-methylation of Active Genes in Fungi.</title>
        <authorList>
            <consortium name="DOE Joint Genome Institute"/>
            <person name="Mondo S.J."/>
            <person name="Dannebaum R.O."/>
            <person name="Kuo R.C."/>
            <person name="Labutti K."/>
            <person name="Haridas S."/>
            <person name="Kuo A."/>
            <person name="Salamov A."/>
            <person name="Ahrendt S.R."/>
            <person name="Lipzen A."/>
            <person name="Sullivan W."/>
            <person name="Andreopoulos W.B."/>
            <person name="Clum A."/>
            <person name="Lindquist E."/>
            <person name="Daum C."/>
            <person name="Ramamoorthy G.K."/>
            <person name="Gryganskyi A."/>
            <person name="Culley D."/>
            <person name="Magnuson J.K."/>
            <person name="James T.Y."/>
            <person name="O'Malley M.A."/>
            <person name="Stajich J.E."/>
            <person name="Spatafora J.W."/>
            <person name="Visel A."/>
            <person name="Grigoriev I.V."/>
        </authorList>
    </citation>
    <scope>NUCLEOTIDE SEQUENCE [LARGE SCALE GENOMIC DNA]</scope>
    <source>
        <strain evidence="2 3">68-887.2</strain>
    </source>
</reference>
<dbReference type="InterPro" id="IPR024368">
    <property type="entry name" value="Ecl1/2/3"/>
</dbReference>
<keyword evidence="3" id="KW-1185">Reference proteome</keyword>
<protein>
    <submittedName>
        <fullName evidence="2">Uncharacterized protein</fullName>
    </submittedName>
</protein>
<organism evidence="2 3">
    <name type="scientific">Naematelia encephala</name>
    <dbReference type="NCBI Taxonomy" id="71784"/>
    <lineage>
        <taxon>Eukaryota</taxon>
        <taxon>Fungi</taxon>
        <taxon>Dikarya</taxon>
        <taxon>Basidiomycota</taxon>
        <taxon>Agaricomycotina</taxon>
        <taxon>Tremellomycetes</taxon>
        <taxon>Tremellales</taxon>
        <taxon>Naemateliaceae</taxon>
        <taxon>Naematelia</taxon>
    </lineage>
</organism>
<dbReference type="OrthoDB" id="2563506at2759"/>
<proteinExistence type="predicted"/>
<feature type="region of interest" description="Disordered" evidence="1">
    <location>
        <begin position="199"/>
        <end position="243"/>
    </location>
</feature>
<evidence type="ECO:0000256" key="1">
    <source>
        <dbReference type="SAM" id="MobiDB-lite"/>
    </source>
</evidence>
<feature type="region of interest" description="Disordered" evidence="1">
    <location>
        <begin position="405"/>
        <end position="438"/>
    </location>
</feature>
<dbReference type="AlphaFoldDB" id="A0A1Y2BIE0"/>
<accession>A0A1Y2BIE0</accession>
<feature type="compositionally biased region" description="Acidic residues" evidence="1">
    <location>
        <begin position="576"/>
        <end position="591"/>
    </location>
</feature>
<feature type="region of interest" description="Disordered" evidence="1">
    <location>
        <begin position="34"/>
        <end position="66"/>
    </location>
</feature>
<sequence>MDMDMDVAWCLTCAKRTRDSRHPYCSDECRLRDTGTSAPATLSPSLTSALPPLFTPTPPRPSANTSRPTISPFIRPLPPASLSAVTSPKQLRDRRAFSFPATQPPDPATIAQKRAARQSSNVLPPFVRRPNALLLTSPTFHSTPEGQPRPVLAKMSKSTGGANTPFEPDSVFCSTSESSFNEANHDISPIKLIATSVVPKASPPAPQPGPSDSRYSSLSTARHRDLSPRRTSQSPVAALVASSASSRSREDILSWARSINVQAAGERRGRSRTRRQEVLARITPPSEEPLDDLEEKAGTTPKGLSGALAGLTIGGFGMAPIVKAFTSVTSSTGLGLQAVPAIPAPAEVSLVAAIASTTPVFRAGTEIPPMPFGGATPTLSTISYSEVVDPDSSVVTDNAEVAMADDISQPSYSSSRRDSMLSKNPPALKTPRPQVPKANAGTINALWNLSNYLRQMAPFSITSVLGTHSPATEDPVICAPTSDTPTPPRPSATPVPTSRMQETPSSPPKEFVRSLPMNIVLQSTDQQQRAEQRQRERQAREQLEQSSRRRSTSGKGNRRSTSPSRERLARQTSYDADADAGASEEEVEVEDDARRGRSRRGKVLARDVPGLTTRG</sequence>
<dbReference type="Proteomes" id="UP000193986">
    <property type="component" value="Unassembled WGS sequence"/>
</dbReference>
<evidence type="ECO:0000313" key="3">
    <source>
        <dbReference type="Proteomes" id="UP000193986"/>
    </source>
</evidence>
<evidence type="ECO:0000313" key="2">
    <source>
        <dbReference type="EMBL" id="ORY34340.1"/>
    </source>
</evidence>
<feature type="region of interest" description="Disordered" evidence="1">
    <location>
        <begin position="472"/>
        <end position="512"/>
    </location>
</feature>